<gene>
    <name evidence="1" type="ORF">TL08_08650</name>
</gene>
<keyword evidence="2" id="KW-1185">Reference proteome</keyword>
<dbReference type="RefSeq" id="WP_069847980.1">
    <property type="nucleotide sequence ID" value="NZ_CP014859.1"/>
</dbReference>
<name>A0AAC9HNI4_9PSEU</name>
<dbReference type="AlphaFoldDB" id="A0AAC9HNI4"/>
<dbReference type="Proteomes" id="UP000095210">
    <property type="component" value="Chromosome"/>
</dbReference>
<protein>
    <submittedName>
        <fullName evidence="1">DUF4192 family protein</fullName>
    </submittedName>
</protein>
<evidence type="ECO:0000313" key="2">
    <source>
        <dbReference type="Proteomes" id="UP000095210"/>
    </source>
</evidence>
<dbReference type="Pfam" id="PF13830">
    <property type="entry name" value="DUF4192"/>
    <property type="match status" value="1"/>
</dbReference>
<dbReference type="KEGG" id="ahm:TL08_08650"/>
<proteinExistence type="predicted"/>
<dbReference type="InterPro" id="IPR025447">
    <property type="entry name" value="DUF4192"/>
</dbReference>
<evidence type="ECO:0000313" key="1">
    <source>
        <dbReference type="EMBL" id="AOS62545.1"/>
    </source>
</evidence>
<reference evidence="2" key="1">
    <citation type="submission" date="2016-03" db="EMBL/GenBank/DDBJ databases">
        <title>Complete genome sequence of the type strain Actinoalloteichus hymeniacidonis DSM 45092.</title>
        <authorList>
            <person name="Schaffert L."/>
            <person name="Albersmeier A."/>
            <person name="Winkler A."/>
            <person name="Kalinowski J."/>
            <person name="Zotchev S."/>
            <person name="Ruckert C."/>
        </authorList>
    </citation>
    <scope>NUCLEOTIDE SEQUENCE [LARGE SCALE GENOMIC DNA]</scope>
    <source>
        <strain evidence="2">HPA177(T) (DSM 45092(T))</strain>
    </source>
</reference>
<sequence length="352" mass="37443">MTTRLSSCVRLNDPGELIAAVPHLLGFHPVDSLVLITLKDAGQSKVGLTLRVDLPATDDHEALAASLLPPITTQQATGVMVIVVGGGDHSRFDGPPHRDVVGVVERMLAEAAVPCLHSIWTPDTAAGSRWQCFGEDDCHGRLPDPGGTTLAAASVVAGAVTFADRTELAELLNQDPAPDLERRAELLAAATEAGDLDRTLSGTATARRDLAALHRALESTERNNLLVDDDLVVRLAFALTDRRVRDACMRWCSGPRAVAAERLWLELTRAIPEPERAEPATLLGLCAYLRGNGALAGVALSAALRARPDHVLASLLDDLLQSGMAPDQLRAVVSDSAEEALLAIEMGEEEPW</sequence>
<organism evidence="1 2">
    <name type="scientific">Actinoalloteichus hymeniacidonis</name>
    <dbReference type="NCBI Taxonomy" id="340345"/>
    <lineage>
        <taxon>Bacteria</taxon>
        <taxon>Bacillati</taxon>
        <taxon>Actinomycetota</taxon>
        <taxon>Actinomycetes</taxon>
        <taxon>Pseudonocardiales</taxon>
        <taxon>Pseudonocardiaceae</taxon>
        <taxon>Actinoalloteichus</taxon>
    </lineage>
</organism>
<dbReference type="EMBL" id="CP014859">
    <property type="protein sequence ID" value="AOS62545.1"/>
    <property type="molecule type" value="Genomic_DNA"/>
</dbReference>
<accession>A0AAC9HNI4</accession>